<dbReference type="Proteomes" id="UP000236165">
    <property type="component" value="Unassembled WGS sequence"/>
</dbReference>
<sequence>MKDKEFKDFDHIINSEHIITTRGKKIKGGYSPDVSISNKKDNIIYILESERKSDRKAFLGTLIKAVYFCEQNNHTSTLIVIMKETGNQTTVKQISLHLKDYYTWIQNLGASKLKEVLIMSDDAYKASNEAKEEIGSTKFLSRCIALSHL</sequence>
<comment type="caution">
    <text evidence="1">The sequence shown here is derived from an EMBL/GenBank/DDBJ whole genome shotgun (WGS) entry which is preliminary data.</text>
</comment>
<gene>
    <name evidence="1" type="ORF">BACWE_32750</name>
</gene>
<evidence type="ECO:0000313" key="2">
    <source>
        <dbReference type="Proteomes" id="UP000236165"/>
    </source>
</evidence>
<dbReference type="EMBL" id="MKZQ01000035">
    <property type="protein sequence ID" value="PJN70234.1"/>
    <property type="molecule type" value="Genomic_DNA"/>
</dbReference>
<proteinExistence type="predicted"/>
<evidence type="ECO:0000313" key="1">
    <source>
        <dbReference type="EMBL" id="PJN70234.1"/>
    </source>
</evidence>
<name>A0AAP8KUI8_BACMY</name>
<reference evidence="1 2" key="1">
    <citation type="submission" date="2016-10" db="EMBL/GenBank/DDBJ databases">
        <title>Genome Sequence of Bacillus weihenstephanensis GM6LP.</title>
        <authorList>
            <person name="Poehlein A."/>
            <person name="Wemheuer F."/>
            <person name="Hollensteiner J."/>
            <person name="Wemheuer B."/>
        </authorList>
    </citation>
    <scope>NUCLEOTIDE SEQUENCE [LARGE SCALE GENOMIC DNA]</scope>
    <source>
        <strain evidence="1 2">GM6LP</strain>
    </source>
</reference>
<protein>
    <submittedName>
        <fullName evidence="1">Uncharacterized protein</fullName>
    </submittedName>
</protein>
<organism evidence="1 2">
    <name type="scientific">Bacillus mycoides</name>
    <dbReference type="NCBI Taxonomy" id="1405"/>
    <lineage>
        <taxon>Bacteria</taxon>
        <taxon>Bacillati</taxon>
        <taxon>Bacillota</taxon>
        <taxon>Bacilli</taxon>
        <taxon>Bacillales</taxon>
        <taxon>Bacillaceae</taxon>
        <taxon>Bacillus</taxon>
        <taxon>Bacillus cereus group</taxon>
    </lineage>
</organism>
<dbReference type="AlphaFoldDB" id="A0AAP8KUI8"/>
<dbReference type="RefSeq" id="WP_103458473.1">
    <property type="nucleotide sequence ID" value="NZ_MKZP01000002.1"/>
</dbReference>
<accession>A0AAP8KUI8</accession>